<dbReference type="RefSeq" id="YP_010246662.1">
    <property type="nucleotide sequence ID" value="NC_060137.1"/>
</dbReference>
<keyword evidence="2" id="KW-1185">Reference proteome</keyword>
<evidence type="ECO:0000313" key="2">
    <source>
        <dbReference type="Proteomes" id="UP000346466"/>
    </source>
</evidence>
<name>A0A5Q2WD95_9CAUD</name>
<dbReference type="KEGG" id="vg:70081227"/>
<proteinExistence type="predicted"/>
<dbReference type="GeneID" id="70081227"/>
<accession>A0A5Q2WD95</accession>
<protein>
    <submittedName>
        <fullName evidence="1">Uncharacterized protein</fullName>
    </submittedName>
</protein>
<evidence type="ECO:0000313" key="1">
    <source>
        <dbReference type="EMBL" id="QGH75732.1"/>
    </source>
</evidence>
<organism evidence="1 2">
    <name type="scientific">Gordonia phage Syleon</name>
    <dbReference type="NCBI Taxonomy" id="2653718"/>
    <lineage>
        <taxon>Viruses</taxon>
        <taxon>Duplodnaviria</taxon>
        <taxon>Heunggongvirae</taxon>
        <taxon>Uroviricota</taxon>
        <taxon>Caudoviricetes</taxon>
        <taxon>Deeyouvirinae</taxon>
        <taxon>Octobienvirus</taxon>
        <taxon>Octobienvirus syleon</taxon>
    </lineage>
</organism>
<dbReference type="Proteomes" id="UP000346466">
    <property type="component" value="Segment"/>
</dbReference>
<sequence length="103" mass="11827">MPNTQLAFLHIEKAILTGLWTTQADSELQVGPDGGKFLVTTVTYREEKTRRKLIVTYEGRTIRDAHWRDLGGDNLLKTMAAHQRKSWLEEVLCIRAGQKSFLR</sequence>
<gene>
    <name evidence="1" type="primary">3</name>
    <name evidence="1" type="ORF">SEA_SYLEON_3</name>
</gene>
<reference evidence="1 2" key="1">
    <citation type="submission" date="2019-09" db="EMBL/GenBank/DDBJ databases">
        <authorList>
            <person name="Falcon-Lizardi N."/>
            <person name="Rios-Rosa Y."/>
            <person name="Rivera-Cruz A."/>
            <person name="Rivera-Espinal N.S."/>
            <person name="Rodriguez-Cotto F.E."/>
            <person name="Rosa-Flores A.N."/>
            <person name="Rubin M.R."/>
            <person name="Vazquez E."/>
            <person name="Molloy S.D."/>
            <person name="Garlena R.A."/>
            <person name="Russell D.A."/>
            <person name="Pope W.H."/>
            <person name="Jacobs-Sera D."/>
            <person name="Hatfull G.F."/>
        </authorList>
    </citation>
    <scope>NUCLEOTIDE SEQUENCE [LARGE SCALE GENOMIC DNA]</scope>
</reference>
<dbReference type="EMBL" id="MN444870">
    <property type="protein sequence ID" value="QGH75732.1"/>
    <property type="molecule type" value="Genomic_DNA"/>
</dbReference>